<name>A0A139IFL6_9PEZI</name>
<dbReference type="SUPFAM" id="SSF48113">
    <property type="entry name" value="Heme-dependent peroxidases"/>
    <property type="match status" value="1"/>
</dbReference>
<accession>A0A139IFL6</accession>
<dbReference type="EMBL" id="LFZO01000113">
    <property type="protein sequence ID" value="KXT13510.1"/>
    <property type="molecule type" value="Genomic_DNA"/>
</dbReference>
<dbReference type="STRING" id="113226.A0A139IFL6"/>
<comment type="caution">
    <text evidence="1">The sequence shown here is derived from an EMBL/GenBank/DDBJ whole genome shotgun (WGS) entry which is preliminary data.</text>
</comment>
<dbReference type="AlphaFoldDB" id="A0A139IFL6"/>
<gene>
    <name evidence="1" type="ORF">AC579_4161</name>
</gene>
<keyword evidence="2" id="KW-1185">Reference proteome</keyword>
<dbReference type="GO" id="GO:0006979">
    <property type="term" value="P:response to oxidative stress"/>
    <property type="evidence" value="ECO:0007669"/>
    <property type="project" value="InterPro"/>
</dbReference>
<dbReference type="GO" id="GO:0004601">
    <property type="term" value="F:peroxidase activity"/>
    <property type="evidence" value="ECO:0007669"/>
    <property type="project" value="InterPro"/>
</dbReference>
<reference evidence="1 2" key="1">
    <citation type="submission" date="2015-07" db="EMBL/GenBank/DDBJ databases">
        <title>Comparative genomics of the Sigatoka disease complex on banana suggests a link between parallel evolutionary changes in Pseudocercospora fijiensis and Pseudocercospora eumusae and increased virulence on the banana host.</title>
        <authorList>
            <person name="Chang T.-C."/>
            <person name="Salvucci A."/>
            <person name="Crous P.W."/>
            <person name="Stergiopoulos I."/>
        </authorList>
    </citation>
    <scope>NUCLEOTIDE SEQUENCE [LARGE SCALE GENOMIC DNA]</scope>
    <source>
        <strain evidence="1 2">CBS 116634</strain>
    </source>
</reference>
<dbReference type="OrthoDB" id="2859658at2759"/>
<dbReference type="Gene3D" id="1.10.420.10">
    <property type="entry name" value="Peroxidase, domain 2"/>
    <property type="match status" value="1"/>
</dbReference>
<dbReference type="InterPro" id="IPR010255">
    <property type="entry name" value="Haem_peroxidase_sf"/>
</dbReference>
<sequence length="60" mass="6986">MLPTDVVIIKDKEMRVWAKKYAEDQDLFFSGFSKVLVKLFELGVPFTSGEDSRIVFKRTE</sequence>
<proteinExistence type="predicted"/>
<dbReference type="Gene3D" id="1.10.520.10">
    <property type="match status" value="1"/>
</dbReference>
<evidence type="ECO:0000313" key="1">
    <source>
        <dbReference type="EMBL" id="KXT13510.1"/>
    </source>
</evidence>
<protein>
    <submittedName>
        <fullName evidence="1">Uncharacterized protein</fullName>
    </submittedName>
</protein>
<evidence type="ECO:0000313" key="2">
    <source>
        <dbReference type="Proteomes" id="UP000073492"/>
    </source>
</evidence>
<dbReference type="GO" id="GO:0020037">
    <property type="term" value="F:heme binding"/>
    <property type="evidence" value="ECO:0007669"/>
    <property type="project" value="InterPro"/>
</dbReference>
<organism evidence="1 2">
    <name type="scientific">Pseudocercospora musae</name>
    <dbReference type="NCBI Taxonomy" id="113226"/>
    <lineage>
        <taxon>Eukaryota</taxon>
        <taxon>Fungi</taxon>
        <taxon>Dikarya</taxon>
        <taxon>Ascomycota</taxon>
        <taxon>Pezizomycotina</taxon>
        <taxon>Dothideomycetes</taxon>
        <taxon>Dothideomycetidae</taxon>
        <taxon>Mycosphaerellales</taxon>
        <taxon>Mycosphaerellaceae</taxon>
        <taxon>Pseudocercospora</taxon>
    </lineage>
</organism>
<dbReference type="Proteomes" id="UP000073492">
    <property type="component" value="Unassembled WGS sequence"/>
</dbReference>